<comment type="caution">
    <text evidence="2">The sequence shown here is derived from an EMBL/GenBank/DDBJ whole genome shotgun (WGS) entry which is preliminary data.</text>
</comment>
<keyword evidence="3" id="KW-1185">Reference proteome</keyword>
<dbReference type="AlphaFoldDB" id="A0A9P8C532"/>
<reference evidence="2" key="1">
    <citation type="journal article" date="2021" name="IMA Fungus">
        <title>Genomic characterization of three marine fungi, including Emericellopsis atlantica sp. nov. with signatures of a generalist lifestyle and marine biomass degradation.</title>
        <authorList>
            <person name="Hagestad O.C."/>
            <person name="Hou L."/>
            <person name="Andersen J.H."/>
            <person name="Hansen E.H."/>
            <person name="Altermark B."/>
            <person name="Li C."/>
            <person name="Kuhnert E."/>
            <person name="Cox R.J."/>
            <person name="Crous P.W."/>
            <person name="Spatafora J.W."/>
            <person name="Lail K."/>
            <person name="Amirebrahimi M."/>
            <person name="Lipzen A."/>
            <person name="Pangilinan J."/>
            <person name="Andreopoulos W."/>
            <person name="Hayes R.D."/>
            <person name="Ng V."/>
            <person name="Grigoriev I.V."/>
            <person name="Jackson S.A."/>
            <person name="Sutton T.D.S."/>
            <person name="Dobson A.D.W."/>
            <person name="Rama T."/>
        </authorList>
    </citation>
    <scope>NUCLEOTIDE SEQUENCE</scope>
    <source>
        <strain evidence="2">TRa018bII</strain>
    </source>
</reference>
<proteinExistence type="predicted"/>
<feature type="region of interest" description="Disordered" evidence="1">
    <location>
        <begin position="1"/>
        <end position="58"/>
    </location>
</feature>
<dbReference type="EMBL" id="MU251485">
    <property type="protein sequence ID" value="KAG9233805.1"/>
    <property type="molecule type" value="Genomic_DNA"/>
</dbReference>
<name>A0A9P8C532_9HELO</name>
<accession>A0A9P8C532</accession>
<protein>
    <submittedName>
        <fullName evidence="2">Uncharacterized protein</fullName>
    </submittedName>
</protein>
<evidence type="ECO:0000313" key="3">
    <source>
        <dbReference type="Proteomes" id="UP000824998"/>
    </source>
</evidence>
<evidence type="ECO:0000313" key="2">
    <source>
        <dbReference type="EMBL" id="KAG9233805.1"/>
    </source>
</evidence>
<gene>
    <name evidence="2" type="ORF">BJ875DRAFT_441871</name>
</gene>
<dbReference type="Proteomes" id="UP000824998">
    <property type="component" value="Unassembled WGS sequence"/>
</dbReference>
<feature type="compositionally biased region" description="Polar residues" evidence="1">
    <location>
        <begin position="15"/>
        <end position="29"/>
    </location>
</feature>
<organism evidence="2 3">
    <name type="scientific">Amylocarpus encephaloides</name>
    <dbReference type="NCBI Taxonomy" id="45428"/>
    <lineage>
        <taxon>Eukaryota</taxon>
        <taxon>Fungi</taxon>
        <taxon>Dikarya</taxon>
        <taxon>Ascomycota</taxon>
        <taxon>Pezizomycotina</taxon>
        <taxon>Leotiomycetes</taxon>
        <taxon>Helotiales</taxon>
        <taxon>Helotiales incertae sedis</taxon>
        <taxon>Amylocarpus</taxon>
    </lineage>
</organism>
<dbReference type="OrthoDB" id="4755094at2759"/>
<sequence>MNVRRQFAVSKHSELSNTTESLETNSKNMAQKERPPQVPTRGKSLAGPIPEILGDAEPEQLRELSKTNVPKTDPSRTTAPEPDCTVEAIVESLTIEQKFDESQKQCSILRDQVLELRKNLDDAQNFIFSLQPRSQILTETEAAEDFSSLCDSIEELVERKLGDALDDEILIKKGKQRQILLEPCNILFSLIPTPGKESFNCPGTDEYNISAAIVRLLYIEIFDREFYCAFGSAEMSFMQSVERSMRNLEPQRDHITYATWRSETYTAITNRHEFEEMREGMKGDLTARLTEILALFLSRPDKKNLYAEICQSIVNPAFTLAHKMHLSVDHFSLEWSRNHHLPFSQQLPFEDSNDFEVVELQAGGTGVKTHKTPPTSESIRYLFDMTPRLVLQRTKANSPGERKVLKKARLLCLDTKDGVNSPRDLHSRSTSDPTVLSWLDKILSSHRRGALRR</sequence>
<evidence type="ECO:0000256" key="1">
    <source>
        <dbReference type="SAM" id="MobiDB-lite"/>
    </source>
</evidence>